<feature type="transmembrane region" description="Helical" evidence="1">
    <location>
        <begin position="12"/>
        <end position="35"/>
    </location>
</feature>
<dbReference type="AlphaFoldDB" id="A0A561TPH0"/>
<protein>
    <recommendedName>
        <fullName evidence="4">ABC transporter permease</fullName>
    </recommendedName>
</protein>
<proteinExistence type="predicted"/>
<dbReference type="OrthoDB" id="3217869at2"/>
<keyword evidence="3" id="KW-1185">Reference proteome</keyword>
<feature type="transmembrane region" description="Helical" evidence="1">
    <location>
        <begin position="288"/>
        <end position="311"/>
    </location>
</feature>
<feature type="transmembrane region" description="Helical" evidence="1">
    <location>
        <begin position="204"/>
        <end position="230"/>
    </location>
</feature>
<evidence type="ECO:0008006" key="4">
    <source>
        <dbReference type="Google" id="ProtNLM"/>
    </source>
</evidence>
<name>A0A561TPH0_9ACTN</name>
<keyword evidence="1" id="KW-0812">Transmembrane</keyword>
<comment type="caution">
    <text evidence="2">The sequence shown here is derived from an EMBL/GenBank/DDBJ whole genome shotgun (WGS) entry which is preliminary data.</text>
</comment>
<keyword evidence="1" id="KW-0472">Membrane</keyword>
<dbReference type="EMBL" id="VIWV01000001">
    <property type="protein sequence ID" value="TWF89004.1"/>
    <property type="molecule type" value="Genomic_DNA"/>
</dbReference>
<dbReference type="RefSeq" id="WP_145870592.1">
    <property type="nucleotide sequence ID" value="NZ_BNCE01000009.1"/>
</dbReference>
<gene>
    <name evidence="2" type="ORF">FHX78_116046</name>
</gene>
<feature type="transmembrane region" description="Helical" evidence="1">
    <location>
        <begin position="237"/>
        <end position="255"/>
    </location>
</feature>
<feature type="transmembrane region" description="Helical" evidence="1">
    <location>
        <begin position="177"/>
        <end position="198"/>
    </location>
</feature>
<evidence type="ECO:0000313" key="2">
    <source>
        <dbReference type="EMBL" id="TWF89004.1"/>
    </source>
</evidence>
<sequence>MSPSSLPPHRRIAAVVVLIPVVVALALWAFAWPAARTAPRDLPLGVAGPAAATAPVEQRLERREGAFAVHRYADEAAARDAIEQREVYGAVVVTEQGPRLLTASAASPAVAQLLQEAVARSAAGSGTPVTTVDVVPAAERDPRGAVLNTSVLPLALAGVGAGSAVTLLGLRGIRAVAALAGSAVLVGAVAAALTQSWLEAVPGNWWAVAGTFSLTALAVAAAVAGCAALLGRAGIGVGGLLVVLLGNPFSGASSAPEMLPEPAGAIGQWLPPGAGVSLLRSVSFFDGAAAVGPALTLTWWAALGLGTVLLADALRERTGKAAPASAREPATVG</sequence>
<evidence type="ECO:0000313" key="3">
    <source>
        <dbReference type="Proteomes" id="UP000316603"/>
    </source>
</evidence>
<keyword evidence="1" id="KW-1133">Transmembrane helix</keyword>
<feature type="transmembrane region" description="Helical" evidence="1">
    <location>
        <begin position="151"/>
        <end position="170"/>
    </location>
</feature>
<reference evidence="2 3" key="1">
    <citation type="submission" date="2019-06" db="EMBL/GenBank/DDBJ databases">
        <title>Sequencing the genomes of 1000 actinobacteria strains.</title>
        <authorList>
            <person name="Klenk H.-P."/>
        </authorList>
    </citation>
    <scope>NUCLEOTIDE SEQUENCE [LARGE SCALE GENOMIC DNA]</scope>
    <source>
        <strain evidence="2 3">DSM 41695</strain>
    </source>
</reference>
<dbReference type="Proteomes" id="UP000316603">
    <property type="component" value="Unassembled WGS sequence"/>
</dbReference>
<evidence type="ECO:0000256" key="1">
    <source>
        <dbReference type="SAM" id="Phobius"/>
    </source>
</evidence>
<organism evidence="2 3">
    <name type="scientific">Streptomyces capillispiralis</name>
    <dbReference type="NCBI Taxonomy" id="68182"/>
    <lineage>
        <taxon>Bacteria</taxon>
        <taxon>Bacillati</taxon>
        <taxon>Actinomycetota</taxon>
        <taxon>Actinomycetes</taxon>
        <taxon>Kitasatosporales</taxon>
        <taxon>Streptomycetaceae</taxon>
        <taxon>Streptomyces</taxon>
    </lineage>
</organism>
<accession>A0A561TPH0</accession>